<dbReference type="AlphaFoldDB" id="A0A9D3TDT0"/>
<name>A0A9D3TDT0_MEGAT</name>
<accession>A0A9D3TDT0</accession>
<reference evidence="3" key="1">
    <citation type="submission" date="2021-01" db="EMBL/GenBank/DDBJ databases">
        <authorList>
            <person name="Zahm M."/>
            <person name="Roques C."/>
            <person name="Cabau C."/>
            <person name="Klopp C."/>
            <person name="Donnadieu C."/>
            <person name="Jouanno E."/>
            <person name="Lampietro C."/>
            <person name="Louis A."/>
            <person name="Herpin A."/>
            <person name="Echchiki A."/>
            <person name="Berthelot C."/>
            <person name="Parey E."/>
            <person name="Roest-Crollius H."/>
            <person name="Braasch I."/>
            <person name="Postlethwait J."/>
            <person name="Bobe J."/>
            <person name="Montfort J."/>
            <person name="Bouchez O."/>
            <person name="Begum T."/>
            <person name="Mejri S."/>
            <person name="Adams A."/>
            <person name="Chen W.-J."/>
            <person name="Guiguen Y."/>
        </authorList>
    </citation>
    <scope>NUCLEOTIDE SEQUENCE</scope>
    <source>
        <strain evidence="3">YG-15Mar2019-1</strain>
        <tissue evidence="3">Brain</tissue>
    </source>
</reference>
<dbReference type="Gene3D" id="1.10.472.30">
    <property type="entry name" value="Transcription elongation factor S-II, central domain"/>
    <property type="match status" value="1"/>
</dbReference>
<feature type="region of interest" description="Disordered" evidence="1">
    <location>
        <begin position="303"/>
        <end position="331"/>
    </location>
</feature>
<evidence type="ECO:0000259" key="2">
    <source>
        <dbReference type="PROSITE" id="PS51321"/>
    </source>
</evidence>
<evidence type="ECO:0000313" key="3">
    <source>
        <dbReference type="EMBL" id="KAG7472394.1"/>
    </source>
</evidence>
<dbReference type="InterPro" id="IPR036575">
    <property type="entry name" value="TFIIS_cen_dom_sf"/>
</dbReference>
<feature type="domain" description="TFIIS central" evidence="2">
    <location>
        <begin position="171"/>
        <end position="291"/>
    </location>
</feature>
<gene>
    <name evidence="3" type="ORF">MATL_G00108350</name>
</gene>
<feature type="compositionally biased region" description="Polar residues" evidence="1">
    <location>
        <begin position="319"/>
        <end position="331"/>
    </location>
</feature>
<feature type="compositionally biased region" description="Basic and acidic residues" evidence="1">
    <location>
        <begin position="11"/>
        <end position="35"/>
    </location>
</feature>
<feature type="compositionally biased region" description="Low complexity" evidence="1">
    <location>
        <begin position="140"/>
        <end position="153"/>
    </location>
</feature>
<feature type="compositionally biased region" description="Polar residues" evidence="1">
    <location>
        <begin position="156"/>
        <end position="172"/>
    </location>
</feature>
<proteinExistence type="predicted"/>
<dbReference type="SUPFAM" id="SSF46942">
    <property type="entry name" value="Elongation factor TFIIS domain 2"/>
    <property type="match status" value="1"/>
</dbReference>
<dbReference type="InterPro" id="IPR012921">
    <property type="entry name" value="SPOC_C"/>
</dbReference>
<dbReference type="Pfam" id="PF07500">
    <property type="entry name" value="TFIIS_M"/>
    <property type="match status" value="1"/>
</dbReference>
<dbReference type="PROSITE" id="PS51321">
    <property type="entry name" value="TFIIS_CENTRAL"/>
    <property type="match status" value="1"/>
</dbReference>
<feature type="compositionally biased region" description="Polar residues" evidence="1">
    <location>
        <begin position="89"/>
        <end position="109"/>
    </location>
</feature>
<dbReference type="PANTHER" id="PTHR11477">
    <property type="entry name" value="TRANSCRIPTION FACTOR S-II ZINC FINGER DOMAIN-CONTAINING PROTEIN"/>
    <property type="match status" value="1"/>
</dbReference>
<feature type="region of interest" description="Disordered" evidence="1">
    <location>
        <begin position="369"/>
        <end position="460"/>
    </location>
</feature>
<dbReference type="OrthoDB" id="1884872at2759"/>
<sequence>MAQPAGILLRPDQEKHFLTVKAGKEREERVCKKEPGPSQKPSRVVSALLKESEKQSVPGGIPTKKKKQTPPPSIYGRESKKSSFHRSKCTSSKYSSPATAFQRSSQSASRHYVSGALRVSKTTYTIPKRLPQQESPPAPSISVSSSSSREPVSLAHTPTSRPSQPQPNSQIRHNIRRSLTEIMFKRVSDSDDLHMSASEVGKLAISIEKEMYNLFFDTDSKYKNKYRSIMFSLKDPKNKGLFYRVIMGEVTPCRLVRLTPEELLSKDMSEWRHREATEVLEPSPKAQPEHEKLDLIQEAPPNLDEEESLPLSGDEQEELSPTATPIRHSQPSVVNSVPEIFSRMLKDTTAEHRTHLFHLNCKICTGQMSADDEPIPKKPKLSVSSAIKRSELKDKQVPSTFKGGDSLGNGVGCPPLDSEMSIFESPASPDDSSSTLSLSQSFSPVTIPEEPTVSITGRDPRTASYRPAIAVTSAVCPVSSSTKSIPDIKPVLPLPPPSSPAIPKSILRNHTSSPHIQFFGTSGSSSSMMDSLSYSPLDEETTVFLSKQEILWKGFINMPTVAKFVTKAYLVSGSFEYLEEDLPDTIQIGGRISPNTVWDYVGKLKTSFSKELCLIRFHPATEEEEVAYISLFSYFNSRGRFGVVANNSHHIKDLYIIPLGAKDSIPSKLLPFDGPGLEQTRRNLLLGLVVSQKQNCSKTCQEGKLA</sequence>
<protein>
    <recommendedName>
        <fullName evidence="2">TFIIS central domain-containing protein</fullName>
    </recommendedName>
</protein>
<feature type="compositionally biased region" description="Low complexity" evidence="1">
    <location>
        <begin position="425"/>
        <end position="444"/>
    </location>
</feature>
<dbReference type="GO" id="GO:0006351">
    <property type="term" value="P:DNA-templated transcription"/>
    <property type="evidence" value="ECO:0007669"/>
    <property type="project" value="InterPro"/>
</dbReference>
<keyword evidence="4" id="KW-1185">Reference proteome</keyword>
<comment type="caution">
    <text evidence="3">The sequence shown here is derived from an EMBL/GenBank/DDBJ whole genome shotgun (WGS) entry which is preliminary data.</text>
</comment>
<dbReference type="FunFam" id="1.10.472.30:FF:000002">
    <property type="entry name" value="Death-inducer obliterator 1"/>
    <property type="match status" value="1"/>
</dbReference>
<dbReference type="GO" id="GO:0005634">
    <property type="term" value="C:nucleus"/>
    <property type="evidence" value="ECO:0007669"/>
    <property type="project" value="TreeGrafter"/>
</dbReference>
<dbReference type="EMBL" id="JAFDVH010000008">
    <property type="protein sequence ID" value="KAG7472394.1"/>
    <property type="molecule type" value="Genomic_DNA"/>
</dbReference>
<feature type="compositionally biased region" description="Acidic residues" evidence="1">
    <location>
        <begin position="303"/>
        <end position="318"/>
    </location>
</feature>
<evidence type="ECO:0000256" key="1">
    <source>
        <dbReference type="SAM" id="MobiDB-lite"/>
    </source>
</evidence>
<dbReference type="PANTHER" id="PTHR11477:SF13">
    <property type="entry name" value="DEATH-INDUCER OBLITERATOR 1"/>
    <property type="match status" value="1"/>
</dbReference>
<evidence type="ECO:0000313" key="4">
    <source>
        <dbReference type="Proteomes" id="UP001046870"/>
    </source>
</evidence>
<organism evidence="3 4">
    <name type="scientific">Megalops atlanticus</name>
    <name type="common">Tarpon</name>
    <name type="synonym">Clupea gigantea</name>
    <dbReference type="NCBI Taxonomy" id="7932"/>
    <lineage>
        <taxon>Eukaryota</taxon>
        <taxon>Metazoa</taxon>
        <taxon>Chordata</taxon>
        <taxon>Craniata</taxon>
        <taxon>Vertebrata</taxon>
        <taxon>Euteleostomi</taxon>
        <taxon>Actinopterygii</taxon>
        <taxon>Neopterygii</taxon>
        <taxon>Teleostei</taxon>
        <taxon>Elopiformes</taxon>
        <taxon>Megalopidae</taxon>
        <taxon>Megalops</taxon>
    </lineage>
</organism>
<feature type="region of interest" description="Disordered" evidence="1">
    <location>
        <begin position="124"/>
        <end position="173"/>
    </location>
</feature>
<dbReference type="InterPro" id="IPR003618">
    <property type="entry name" value="TFIIS_cen_dom"/>
</dbReference>
<dbReference type="Pfam" id="PF07744">
    <property type="entry name" value="SPOC"/>
    <property type="match status" value="1"/>
</dbReference>
<dbReference type="Proteomes" id="UP001046870">
    <property type="component" value="Chromosome 8"/>
</dbReference>
<feature type="region of interest" description="Disordered" evidence="1">
    <location>
        <begin position="1"/>
        <end position="112"/>
    </location>
</feature>
<dbReference type="SMART" id="SM00510">
    <property type="entry name" value="TFS2M"/>
    <property type="match status" value="1"/>
</dbReference>